<dbReference type="Proteomes" id="UP001305779">
    <property type="component" value="Unassembled WGS sequence"/>
</dbReference>
<evidence type="ECO:0000256" key="1">
    <source>
        <dbReference type="SAM" id="MobiDB-lite"/>
    </source>
</evidence>
<evidence type="ECO:0000313" key="2">
    <source>
        <dbReference type="EMBL" id="KAK4505808.1"/>
    </source>
</evidence>
<reference evidence="2 3" key="1">
    <citation type="journal article" date="2023" name="G3 (Bethesda)">
        <title>A chromosome-level genome assembly of Zasmidium syzygii isolated from banana leaves.</title>
        <authorList>
            <person name="van Westerhoven A.C."/>
            <person name="Mehrabi R."/>
            <person name="Talebi R."/>
            <person name="Steentjes M.B.F."/>
            <person name="Corcolon B."/>
            <person name="Chong P.A."/>
            <person name="Kema G.H.J."/>
            <person name="Seidl M.F."/>
        </authorList>
    </citation>
    <scope>NUCLEOTIDE SEQUENCE [LARGE SCALE GENOMIC DNA]</scope>
    <source>
        <strain evidence="2 3">P124</strain>
    </source>
</reference>
<sequence length="102" mass="11892">MSDQRPIRMGGMRFTNTSSNSTTSNGTRANTRPPFDPSSIPYPTNHEITKSYGGHNYFMLSYNLKMYDEEDFEYSKQILEEIKRQVYEDRVETAKEEYEKGG</sequence>
<keyword evidence="3" id="KW-1185">Reference proteome</keyword>
<feature type="region of interest" description="Disordered" evidence="1">
    <location>
        <begin position="1"/>
        <end position="42"/>
    </location>
</feature>
<accession>A0ABR0EY80</accession>
<evidence type="ECO:0000313" key="3">
    <source>
        <dbReference type="Proteomes" id="UP001305779"/>
    </source>
</evidence>
<protein>
    <submittedName>
        <fullName evidence="2">Uncharacterized protein</fullName>
    </submittedName>
</protein>
<proteinExistence type="predicted"/>
<organism evidence="2 3">
    <name type="scientific">Zasmidium cellare</name>
    <name type="common">Wine cellar mold</name>
    <name type="synonym">Racodium cellare</name>
    <dbReference type="NCBI Taxonomy" id="395010"/>
    <lineage>
        <taxon>Eukaryota</taxon>
        <taxon>Fungi</taxon>
        <taxon>Dikarya</taxon>
        <taxon>Ascomycota</taxon>
        <taxon>Pezizomycotina</taxon>
        <taxon>Dothideomycetes</taxon>
        <taxon>Dothideomycetidae</taxon>
        <taxon>Mycosphaerellales</taxon>
        <taxon>Mycosphaerellaceae</taxon>
        <taxon>Zasmidium</taxon>
    </lineage>
</organism>
<gene>
    <name evidence="2" type="ORF">PRZ48_003773</name>
</gene>
<name>A0ABR0EY80_ZASCE</name>
<dbReference type="EMBL" id="JAXOVC010000002">
    <property type="protein sequence ID" value="KAK4505808.1"/>
    <property type="molecule type" value="Genomic_DNA"/>
</dbReference>
<comment type="caution">
    <text evidence="2">The sequence shown here is derived from an EMBL/GenBank/DDBJ whole genome shotgun (WGS) entry which is preliminary data.</text>
</comment>
<feature type="compositionally biased region" description="Low complexity" evidence="1">
    <location>
        <begin position="15"/>
        <end position="31"/>
    </location>
</feature>